<dbReference type="Gene3D" id="3.90.780.10">
    <property type="entry name" value="5'-Nucleotidase, C-terminal domain"/>
    <property type="match status" value="1"/>
</dbReference>
<comment type="caution">
    <text evidence="5">The sequence shown here is derived from an EMBL/GenBank/DDBJ whole genome shotgun (WGS) entry which is preliminary data.</text>
</comment>
<evidence type="ECO:0000313" key="6">
    <source>
        <dbReference type="Proteomes" id="UP001057868"/>
    </source>
</evidence>
<evidence type="ECO:0000256" key="1">
    <source>
        <dbReference type="ARBA" id="ARBA00022729"/>
    </source>
</evidence>
<organism evidence="5 6">
    <name type="scientific">Clostridium folliculivorans</name>
    <dbReference type="NCBI Taxonomy" id="2886038"/>
    <lineage>
        <taxon>Bacteria</taxon>
        <taxon>Bacillati</taxon>
        <taxon>Bacillota</taxon>
        <taxon>Clostridia</taxon>
        <taxon>Eubacteriales</taxon>
        <taxon>Clostridiaceae</taxon>
        <taxon>Clostridium</taxon>
    </lineage>
</organism>
<dbReference type="InterPro" id="IPR036907">
    <property type="entry name" value="5'-Nucleotdase_C_sf"/>
</dbReference>
<dbReference type="GO" id="GO:0016788">
    <property type="term" value="F:hydrolase activity, acting on ester bonds"/>
    <property type="evidence" value="ECO:0007669"/>
    <property type="project" value="InterPro"/>
</dbReference>
<comment type="similarity">
    <text evidence="2">Belongs to the 5'-nucleotidase family.</text>
</comment>
<dbReference type="SUPFAM" id="SSF55816">
    <property type="entry name" value="5'-nucleotidase (syn. UDP-sugar hydrolase), C-terminal domain"/>
    <property type="match status" value="1"/>
</dbReference>
<dbReference type="GO" id="GO:0030288">
    <property type="term" value="C:outer membrane-bounded periplasmic space"/>
    <property type="evidence" value="ECO:0007669"/>
    <property type="project" value="TreeGrafter"/>
</dbReference>
<dbReference type="GO" id="GO:0000166">
    <property type="term" value="F:nucleotide binding"/>
    <property type="evidence" value="ECO:0007669"/>
    <property type="project" value="UniProtKB-KW"/>
</dbReference>
<protein>
    <submittedName>
        <fullName evidence="5">2',3'-cyclic-nucleotide 2'-phosphodiesterase</fullName>
    </submittedName>
</protein>
<name>A0A9W5Y7X9_9CLOT</name>
<dbReference type="EMBL" id="BQXY01000022">
    <property type="protein sequence ID" value="GKU27880.1"/>
    <property type="molecule type" value="Genomic_DNA"/>
</dbReference>
<evidence type="ECO:0000313" key="5">
    <source>
        <dbReference type="EMBL" id="GKU27880.1"/>
    </source>
</evidence>
<dbReference type="PANTHER" id="PTHR11575:SF6">
    <property type="entry name" value="2',3'-CYCLIC-NUCLEOTIDE 2'-PHOSPHODIESTERASE_3'-NUCLEOTIDASE"/>
    <property type="match status" value="1"/>
</dbReference>
<dbReference type="GO" id="GO:0009166">
    <property type="term" value="P:nucleotide catabolic process"/>
    <property type="evidence" value="ECO:0007669"/>
    <property type="project" value="InterPro"/>
</dbReference>
<evidence type="ECO:0000256" key="2">
    <source>
        <dbReference type="RuleBase" id="RU362119"/>
    </source>
</evidence>
<dbReference type="InterPro" id="IPR008334">
    <property type="entry name" value="5'-Nucleotdase_C"/>
</dbReference>
<dbReference type="PANTHER" id="PTHR11575">
    <property type="entry name" value="5'-NUCLEOTIDASE-RELATED"/>
    <property type="match status" value="1"/>
</dbReference>
<dbReference type="InterPro" id="IPR004843">
    <property type="entry name" value="Calcineurin-like_PHP"/>
</dbReference>
<proteinExistence type="inferred from homology"/>
<keyword evidence="6" id="KW-1185">Reference proteome</keyword>
<dbReference type="PROSITE" id="PS00785">
    <property type="entry name" value="5_NUCLEOTIDASE_1"/>
    <property type="match status" value="1"/>
</dbReference>
<keyword evidence="2" id="KW-0378">Hydrolase</keyword>
<feature type="domain" description="5'-Nucleotidase C-terminal" evidence="4">
    <location>
        <begin position="317"/>
        <end position="487"/>
    </location>
</feature>
<reference evidence="5" key="1">
    <citation type="journal article" date="2023" name="Int. J. Syst. Evol. Microbiol.">
        <title>&lt;i&gt;Clostridium folliculivorans&lt;/i&gt; sp. nov., isolated from soil samples of an organic paddy in Japan.</title>
        <authorList>
            <person name="Tazawa J."/>
            <person name="Kobayashi H."/>
            <person name="Tanizawa Y."/>
            <person name="Uchino A."/>
            <person name="Tanaka F."/>
            <person name="Urashima Y."/>
            <person name="Miura S."/>
            <person name="Sakamoto M."/>
            <person name="Ohkuma M."/>
            <person name="Tohno M."/>
        </authorList>
    </citation>
    <scope>NUCLEOTIDE SEQUENCE</scope>
    <source>
        <strain evidence="5">D1-1</strain>
    </source>
</reference>
<dbReference type="InterPro" id="IPR006146">
    <property type="entry name" value="5'-Nucleotdase_CS"/>
</dbReference>
<dbReference type="Pfam" id="PF02872">
    <property type="entry name" value="5_nucleotid_C"/>
    <property type="match status" value="1"/>
</dbReference>
<keyword evidence="2" id="KW-0547">Nucleotide-binding</keyword>
<dbReference type="SUPFAM" id="SSF56300">
    <property type="entry name" value="Metallo-dependent phosphatases"/>
    <property type="match status" value="1"/>
</dbReference>
<dbReference type="GO" id="GO:0046872">
    <property type="term" value="F:metal ion binding"/>
    <property type="evidence" value="ECO:0007669"/>
    <property type="project" value="InterPro"/>
</dbReference>
<dbReference type="Gene3D" id="3.60.21.10">
    <property type="match status" value="1"/>
</dbReference>
<dbReference type="Proteomes" id="UP001057868">
    <property type="component" value="Unassembled WGS sequence"/>
</dbReference>
<dbReference type="PROSITE" id="PS00786">
    <property type="entry name" value="5_NUCLEOTIDASE_2"/>
    <property type="match status" value="1"/>
</dbReference>
<dbReference type="RefSeq" id="WP_261854702.1">
    <property type="nucleotide sequence ID" value="NZ_BQXY01000022.1"/>
</dbReference>
<accession>A0A9W5Y7X9</accession>
<evidence type="ECO:0000259" key="4">
    <source>
        <dbReference type="Pfam" id="PF02872"/>
    </source>
</evidence>
<keyword evidence="1" id="KW-0732">Signal</keyword>
<dbReference type="PRINTS" id="PR01607">
    <property type="entry name" value="APYRASEFAMLY"/>
</dbReference>
<sequence length="525" mass="59703">MNLNNLDLTILHTSDIHGSILPIYYGTNEYRDIGLSKLSTIIKDEKKKNDNTLLVDCGDALQGSPLIYYYARINSQGENPVIKLFNYLGYDSFTVGNHEFNYGMDYLLNAKKQSNFQWLSSNILNNSNNTPYFGKPYIIKKLSNDLSIGIIGCTTKYIPNWEQPHIIKDLNFEDVIKSLNNWIPEMKDEGADIIVVAYHGGFERDIDTGLPSENLTGENQGYEICEKVQGVDLLLTGHQHRSIYNKYINNVSVCQSGFDGASLGKISIRLEKEASVWKIKNVSSSLLYSKDYDVDDECIQLIKQYEVDTQAWLDTPIGKIDGDMTISNPIEIRLKDNALMEFINKVQMYYGETDISLTSLFDNRSAGLKANVTMRDVVSNYIYPNTLKVLKLKGSDIKAALERSASYFEYVDGQYIVSKDFSNPKPQHYNYDMWEGIEYVLNISKPIGSRVVLLKHKGCDMDMSKEYNVVMNNYRASGGGDYFMFKDKPLVKDIPTDVSELIANYILDKKTIDATVNNNWKVTHD</sequence>
<dbReference type="InterPro" id="IPR029052">
    <property type="entry name" value="Metallo-depent_PP-like"/>
</dbReference>
<gene>
    <name evidence="5" type="primary">cpdC</name>
    <name evidence="5" type="ORF">CFOLD11_47070</name>
</gene>
<dbReference type="Pfam" id="PF00149">
    <property type="entry name" value="Metallophos"/>
    <property type="match status" value="1"/>
</dbReference>
<evidence type="ECO:0000259" key="3">
    <source>
        <dbReference type="Pfam" id="PF00149"/>
    </source>
</evidence>
<dbReference type="AlphaFoldDB" id="A0A9W5Y7X9"/>
<dbReference type="InterPro" id="IPR006179">
    <property type="entry name" value="5_nucleotidase/apyrase"/>
</dbReference>
<feature type="domain" description="Calcineurin-like phosphoesterase" evidence="3">
    <location>
        <begin position="8"/>
        <end position="241"/>
    </location>
</feature>